<dbReference type="GO" id="GO:0015344">
    <property type="term" value="F:siderophore uptake transmembrane transporter activity"/>
    <property type="evidence" value="ECO:0007669"/>
    <property type="project" value="TreeGrafter"/>
</dbReference>
<dbReference type="InterPro" id="IPR000531">
    <property type="entry name" value="Beta-barrel_TonB"/>
</dbReference>
<keyword evidence="7 10" id="KW-0472">Membrane</keyword>
<evidence type="ECO:0000256" key="2">
    <source>
        <dbReference type="ARBA" id="ARBA00022448"/>
    </source>
</evidence>
<dbReference type="EMBL" id="FNZN01000007">
    <property type="protein sequence ID" value="SEL96172.1"/>
    <property type="molecule type" value="Genomic_DNA"/>
</dbReference>
<comment type="subcellular location">
    <subcellularLocation>
        <location evidence="1 10">Cell outer membrane</location>
        <topology evidence="1 10">Multi-pass membrane protein</topology>
    </subcellularLocation>
</comment>
<feature type="domain" description="TonB-dependent receptor plug" evidence="14">
    <location>
        <begin position="122"/>
        <end position="221"/>
    </location>
</feature>
<dbReference type="PROSITE" id="PS52016">
    <property type="entry name" value="TONB_DEPENDENT_REC_3"/>
    <property type="match status" value="1"/>
</dbReference>
<evidence type="ECO:0000313" key="16">
    <source>
        <dbReference type="Proteomes" id="UP000198990"/>
    </source>
</evidence>
<dbReference type="OrthoDB" id="9795928at2"/>
<dbReference type="SUPFAM" id="SSF56935">
    <property type="entry name" value="Porins"/>
    <property type="match status" value="1"/>
</dbReference>
<evidence type="ECO:0000256" key="1">
    <source>
        <dbReference type="ARBA" id="ARBA00004571"/>
    </source>
</evidence>
<dbReference type="InterPro" id="IPR012910">
    <property type="entry name" value="Plug_dom"/>
</dbReference>
<dbReference type="Pfam" id="PF07715">
    <property type="entry name" value="Plug"/>
    <property type="match status" value="1"/>
</dbReference>
<dbReference type="AlphaFoldDB" id="A0A1H7UGG7"/>
<keyword evidence="8" id="KW-0675">Receptor</keyword>
<keyword evidence="16" id="KW-1185">Reference proteome</keyword>
<evidence type="ECO:0000256" key="5">
    <source>
        <dbReference type="ARBA" id="ARBA00022729"/>
    </source>
</evidence>
<keyword evidence="3 10" id="KW-1134">Transmembrane beta strand</keyword>
<dbReference type="InterPro" id="IPR039426">
    <property type="entry name" value="TonB-dep_rcpt-like"/>
</dbReference>
<dbReference type="GO" id="GO:0044718">
    <property type="term" value="P:siderophore transmembrane transport"/>
    <property type="evidence" value="ECO:0007669"/>
    <property type="project" value="TreeGrafter"/>
</dbReference>
<dbReference type="InterPro" id="IPR036942">
    <property type="entry name" value="Beta-barrel_TonB_sf"/>
</dbReference>
<keyword evidence="4 10" id="KW-0812">Transmembrane</keyword>
<evidence type="ECO:0000259" key="13">
    <source>
        <dbReference type="Pfam" id="PF00593"/>
    </source>
</evidence>
<evidence type="ECO:0000313" key="15">
    <source>
        <dbReference type="EMBL" id="SEL96172.1"/>
    </source>
</evidence>
<dbReference type="Pfam" id="PF00593">
    <property type="entry name" value="TonB_dep_Rec_b-barrel"/>
    <property type="match status" value="1"/>
</dbReference>
<dbReference type="Gene3D" id="2.40.170.20">
    <property type="entry name" value="TonB-dependent receptor, beta-barrel domain"/>
    <property type="match status" value="1"/>
</dbReference>
<dbReference type="PANTHER" id="PTHR30069">
    <property type="entry name" value="TONB-DEPENDENT OUTER MEMBRANE RECEPTOR"/>
    <property type="match status" value="1"/>
</dbReference>
<evidence type="ECO:0000256" key="11">
    <source>
        <dbReference type="RuleBase" id="RU003357"/>
    </source>
</evidence>
<proteinExistence type="inferred from homology"/>
<dbReference type="InterPro" id="IPR037066">
    <property type="entry name" value="Plug_dom_sf"/>
</dbReference>
<dbReference type="Gene3D" id="2.60.40.1120">
    <property type="entry name" value="Carboxypeptidase-like, regulatory domain"/>
    <property type="match status" value="1"/>
</dbReference>
<dbReference type="InterPro" id="IPR008969">
    <property type="entry name" value="CarboxyPept-like_regulatory"/>
</dbReference>
<dbReference type="Pfam" id="PF13715">
    <property type="entry name" value="CarbopepD_reg_2"/>
    <property type="match status" value="1"/>
</dbReference>
<dbReference type="RefSeq" id="WP_091625812.1">
    <property type="nucleotide sequence ID" value="NZ_FNZN01000007.1"/>
</dbReference>
<accession>A0A1H7UGG7</accession>
<evidence type="ECO:0000256" key="6">
    <source>
        <dbReference type="ARBA" id="ARBA00023077"/>
    </source>
</evidence>
<dbReference type="PANTHER" id="PTHR30069:SF29">
    <property type="entry name" value="HEMOGLOBIN AND HEMOGLOBIN-HAPTOGLOBIN-BINDING PROTEIN 1-RELATED"/>
    <property type="match status" value="1"/>
</dbReference>
<dbReference type="SUPFAM" id="SSF49464">
    <property type="entry name" value="Carboxypeptidase regulatory domain-like"/>
    <property type="match status" value="1"/>
</dbReference>
<gene>
    <name evidence="15" type="ORF">SAMN04488008_107116</name>
</gene>
<keyword evidence="5 12" id="KW-0732">Signal</keyword>
<organism evidence="15 16">
    <name type="scientific">Maribacter orientalis</name>
    <dbReference type="NCBI Taxonomy" id="228957"/>
    <lineage>
        <taxon>Bacteria</taxon>
        <taxon>Pseudomonadati</taxon>
        <taxon>Bacteroidota</taxon>
        <taxon>Flavobacteriia</taxon>
        <taxon>Flavobacteriales</taxon>
        <taxon>Flavobacteriaceae</taxon>
        <taxon>Maribacter</taxon>
    </lineage>
</organism>
<protein>
    <submittedName>
        <fullName evidence="15">Iron complex outermembrane recepter protein</fullName>
    </submittedName>
</protein>
<sequence length="753" mass="83573">MKNIYITMLLALFVQFTFAQNTLKGNITNKEDQTPLEQVSIYFPQLEKGTVTNADGFFEINNLPSGKFKIVISYIGFQTYSQTVDLLEPTTQLSLDLMPSAIEMEEVIVSTPFHKLQRENVMKVERTSIKDLKSAGAVNLSEGITNIPGVESVSTGVGIGKPVIRGLSSNRVLTYTQGIRLENQQFGDEHGLGISDAGIESVEVIKGPASLLYGSDALGGVLYLNPEKFANSNEVEGDINLNYFTNTEGLNGNGGFKASSEKLKFLVRLGGSSHVDYKTGNNERVTNSRFSEKDLKTGLVYQLTNFKTELRYNYNNSELGIPEEIGDQSTERSAIEPFQDITSHILSSKSNIYFNNSSLQAIIGFTRNDRKEFEDHEHGAEVILEEEEHEEGEPPALDMKLETFSYNLQYNLAKIGAVETIIGLQGMNQNNSNFGEEILIPDATTNDIGLLVTSHIHLNKSDVQLGVRYDKRTIDSDENGLVGDQNYIEAIDRNFNSFNIAAGYKVDVSENLITRLNIASGFRAPNLAELTSNGAHEGTNRYEIGNADLNNERNVQTDLSLEFKNEHFEFYVNGFYNSISDYIYLEPNGTAIDGNAVYLYQQQDANLFGGEAGLHYHPHPLDWLHMESNFSTVTGQLKNDGNLPLIPANNWANTLRFEFSKINKDFANGYGFLTLKSYFAQNKVSNFETTTNGYSLLNLGLGATVTISNQPIDFKLSANNVLDKEYISHLSRLKSDGISNIGRNINLGVSIPL</sequence>
<name>A0A1H7UGG7_9FLAO</name>
<dbReference type="STRING" id="228957.SAMN04488008_107116"/>
<evidence type="ECO:0000256" key="9">
    <source>
        <dbReference type="ARBA" id="ARBA00023237"/>
    </source>
</evidence>
<feature type="chain" id="PRO_5011685831" evidence="12">
    <location>
        <begin position="20"/>
        <end position="753"/>
    </location>
</feature>
<keyword evidence="6 11" id="KW-0798">TonB box</keyword>
<evidence type="ECO:0000256" key="8">
    <source>
        <dbReference type="ARBA" id="ARBA00023170"/>
    </source>
</evidence>
<reference evidence="16" key="1">
    <citation type="submission" date="2016-10" db="EMBL/GenBank/DDBJ databases">
        <authorList>
            <person name="Varghese N."/>
            <person name="Submissions S."/>
        </authorList>
    </citation>
    <scope>NUCLEOTIDE SEQUENCE [LARGE SCALE GENOMIC DNA]</scope>
    <source>
        <strain evidence="16">DSM 16471</strain>
    </source>
</reference>
<dbReference type="Proteomes" id="UP000198990">
    <property type="component" value="Unassembled WGS sequence"/>
</dbReference>
<feature type="signal peptide" evidence="12">
    <location>
        <begin position="1"/>
        <end position="19"/>
    </location>
</feature>
<dbReference type="Gene3D" id="2.170.130.10">
    <property type="entry name" value="TonB-dependent receptor, plug domain"/>
    <property type="match status" value="1"/>
</dbReference>
<evidence type="ECO:0000256" key="10">
    <source>
        <dbReference type="PROSITE-ProRule" id="PRU01360"/>
    </source>
</evidence>
<feature type="domain" description="TonB-dependent receptor-like beta-barrel" evidence="13">
    <location>
        <begin position="243"/>
        <end position="721"/>
    </location>
</feature>
<keyword evidence="2 10" id="KW-0813">Transport</keyword>
<evidence type="ECO:0000256" key="7">
    <source>
        <dbReference type="ARBA" id="ARBA00023136"/>
    </source>
</evidence>
<evidence type="ECO:0000256" key="3">
    <source>
        <dbReference type="ARBA" id="ARBA00022452"/>
    </source>
</evidence>
<keyword evidence="9 10" id="KW-0998">Cell outer membrane</keyword>
<evidence type="ECO:0000256" key="4">
    <source>
        <dbReference type="ARBA" id="ARBA00022692"/>
    </source>
</evidence>
<evidence type="ECO:0000256" key="12">
    <source>
        <dbReference type="SAM" id="SignalP"/>
    </source>
</evidence>
<comment type="similarity">
    <text evidence="10 11">Belongs to the TonB-dependent receptor family.</text>
</comment>
<dbReference type="GO" id="GO:0009279">
    <property type="term" value="C:cell outer membrane"/>
    <property type="evidence" value="ECO:0007669"/>
    <property type="project" value="UniProtKB-SubCell"/>
</dbReference>
<evidence type="ECO:0000259" key="14">
    <source>
        <dbReference type="Pfam" id="PF07715"/>
    </source>
</evidence>